<keyword evidence="4" id="KW-1185">Reference proteome</keyword>
<comment type="caution">
    <text evidence="3">The sequence shown here is derived from an EMBL/GenBank/DDBJ whole genome shotgun (WGS) entry which is preliminary data.</text>
</comment>
<proteinExistence type="predicted"/>
<dbReference type="EMBL" id="AMYB01000005">
    <property type="protein sequence ID" value="OAD01720.1"/>
    <property type="molecule type" value="Genomic_DNA"/>
</dbReference>
<reference evidence="3 4" key="1">
    <citation type="submission" date="2015-06" db="EMBL/GenBank/DDBJ databases">
        <title>Expansion of signal transduction pathways in fungi by whole-genome duplication.</title>
        <authorList>
            <consortium name="DOE Joint Genome Institute"/>
            <person name="Corrochano L.M."/>
            <person name="Kuo A."/>
            <person name="Marcet-Houben M."/>
            <person name="Polaino S."/>
            <person name="Salamov A."/>
            <person name="Villalobos J.M."/>
            <person name="Alvarez M.I."/>
            <person name="Avalos J."/>
            <person name="Benito E.P."/>
            <person name="Benoit I."/>
            <person name="Burger G."/>
            <person name="Camino L.P."/>
            <person name="Canovas D."/>
            <person name="Cerda-Olmedo E."/>
            <person name="Cheng J.-F."/>
            <person name="Dominguez A."/>
            <person name="Elias M."/>
            <person name="Eslava A.P."/>
            <person name="Glaser F."/>
            <person name="Grimwood J."/>
            <person name="Gutierrez G."/>
            <person name="Heitman J."/>
            <person name="Henrissat B."/>
            <person name="Iturriaga E.A."/>
            <person name="Lang B.F."/>
            <person name="Lavin J.L."/>
            <person name="Lee S."/>
            <person name="Li W."/>
            <person name="Lindquist E."/>
            <person name="Lopez-Garcia S."/>
            <person name="Luque E.M."/>
            <person name="Marcos A.T."/>
            <person name="Martin J."/>
            <person name="Mccluskey K."/>
            <person name="Medina H.R."/>
            <person name="Miralles-Duran A."/>
            <person name="Miyazaki A."/>
            <person name="Munoz-Torres E."/>
            <person name="Oguiza J.A."/>
            <person name="Ohm R."/>
            <person name="Olmedo M."/>
            <person name="Orejas M."/>
            <person name="Ortiz-Castellanos L."/>
            <person name="Pisabarro A.G."/>
            <person name="Rodriguez-Romero J."/>
            <person name="Ruiz-Herrera J."/>
            <person name="Ruiz-Vazquez R."/>
            <person name="Sanz C."/>
            <person name="Schackwitz W."/>
            <person name="Schmutz J."/>
            <person name="Shahriari M."/>
            <person name="Shelest E."/>
            <person name="Silva-Franco F."/>
            <person name="Soanes D."/>
            <person name="Syed K."/>
            <person name="Tagua V.G."/>
            <person name="Talbot N.J."/>
            <person name="Thon M."/>
            <person name="De Vries R.P."/>
            <person name="Wiebenga A."/>
            <person name="Yadav J.S."/>
            <person name="Braun E.L."/>
            <person name="Baker S."/>
            <person name="Garre V."/>
            <person name="Horwitz B."/>
            <person name="Torres-Martinez S."/>
            <person name="Idnurm A."/>
            <person name="Herrera-Estrella A."/>
            <person name="Gabaldon T."/>
            <person name="Grigoriev I.V."/>
        </authorList>
    </citation>
    <scope>NUCLEOTIDE SEQUENCE [LARGE SCALE GENOMIC DNA]</scope>
    <source>
        <strain evidence="3 4">CBS 277.49</strain>
    </source>
</reference>
<evidence type="ECO:0000313" key="4">
    <source>
        <dbReference type="Proteomes" id="UP000077051"/>
    </source>
</evidence>
<dbReference type="PANTHER" id="PTHR23274:SF11">
    <property type="entry name" value="ATP-DEPENDENT DNA HELICASE PIF1"/>
    <property type="match status" value="1"/>
</dbReference>
<dbReference type="VEuPathDB" id="FungiDB:MUCCIDRAFT_163688"/>
<feature type="compositionally biased region" description="Low complexity" evidence="1">
    <location>
        <begin position="90"/>
        <end position="104"/>
    </location>
</feature>
<evidence type="ECO:0000256" key="1">
    <source>
        <dbReference type="SAM" id="MobiDB-lite"/>
    </source>
</evidence>
<dbReference type="STRING" id="747725.A0A162QFZ3"/>
<feature type="domain" description="DNA helicase Pif1-like 2B" evidence="2">
    <location>
        <begin position="435"/>
        <end position="472"/>
    </location>
</feature>
<sequence>MKRTTSGKKEPQKNTLFSYFASTKAPPKKEPLSSLIQKTDPRTLSQAASNPSKARNQRRAQQPIDLTNDTDQDDDIIMISSQRTVIDLESSQGSYRSTSSSQSSMNRLNTTEMVNSSKYNKKGWSVEAKQRGPLSSSQDSRLSQEKKPAQRFERLQLNKPRITAKPSYDWLGPNDVKPYSSNYSPFVSAADHLKDDAPRITSQFDRPGSQPYSSSSSSSGVKRGWSDYDDSPSSPASASSSSTTTSTFGSSWNSTRTTTTKRRTLPTGSKDTGWSSTKAKPGNARQGRTKDLRTLGQLAALSSSGSNEFTPELSDEQKRVFGGIGIGEGKKEELAAAVEFNKRSSDRWKETVVLIIDETFVRILNEMRLGILSEQAISIFKSLSRKPVATDEIQPTELYPLRHEVDSSNKRRLVELRGEQIEFNAFDDGDSRKLQQCIAPAKLQLKLHAQVMLLKNMDGELVNGSLGVVVGFVGKGNYRNKEECEFLRTPQRKRDRNSLFAAGKEGDGELDMSTPWPVVKFSNGKEVIIEREAWSVAMPASRFKKKL</sequence>
<evidence type="ECO:0000313" key="3">
    <source>
        <dbReference type="EMBL" id="OAD01720.1"/>
    </source>
</evidence>
<feature type="compositionally biased region" description="Polar residues" evidence="1">
    <location>
        <begin position="266"/>
        <end position="278"/>
    </location>
</feature>
<dbReference type="AlphaFoldDB" id="A0A162QFZ3"/>
<protein>
    <recommendedName>
        <fullName evidence="2">DNA helicase Pif1-like 2B domain-containing protein</fullName>
    </recommendedName>
</protein>
<accession>A0A162QFZ3</accession>
<feature type="region of interest" description="Disordered" evidence="1">
    <location>
        <begin position="87"/>
        <end position="159"/>
    </location>
</feature>
<name>A0A162QFZ3_MUCCL</name>
<feature type="region of interest" description="Disordered" evidence="1">
    <location>
        <begin position="199"/>
        <end position="290"/>
    </location>
</feature>
<evidence type="ECO:0000259" key="2">
    <source>
        <dbReference type="Pfam" id="PF21530"/>
    </source>
</evidence>
<dbReference type="Proteomes" id="UP000077051">
    <property type="component" value="Unassembled WGS sequence"/>
</dbReference>
<dbReference type="InterPro" id="IPR049163">
    <property type="entry name" value="Pif1-like_2B_dom"/>
</dbReference>
<dbReference type="PANTHER" id="PTHR23274">
    <property type="entry name" value="DNA HELICASE-RELATED"/>
    <property type="match status" value="1"/>
</dbReference>
<gene>
    <name evidence="3" type="ORF">MUCCIDRAFT_163688</name>
</gene>
<organism evidence="3 4">
    <name type="scientific">Mucor lusitanicus CBS 277.49</name>
    <dbReference type="NCBI Taxonomy" id="747725"/>
    <lineage>
        <taxon>Eukaryota</taxon>
        <taxon>Fungi</taxon>
        <taxon>Fungi incertae sedis</taxon>
        <taxon>Mucoromycota</taxon>
        <taxon>Mucoromycotina</taxon>
        <taxon>Mucoromycetes</taxon>
        <taxon>Mucorales</taxon>
        <taxon>Mucorineae</taxon>
        <taxon>Mucoraceae</taxon>
        <taxon>Mucor</taxon>
    </lineage>
</organism>
<feature type="compositionally biased region" description="Polar residues" evidence="1">
    <location>
        <begin position="34"/>
        <end position="54"/>
    </location>
</feature>
<feature type="compositionally biased region" description="Polar residues" evidence="1">
    <location>
        <begin position="105"/>
        <end position="118"/>
    </location>
</feature>
<dbReference type="Pfam" id="PF21530">
    <property type="entry name" value="Pif1_2B_dom"/>
    <property type="match status" value="1"/>
</dbReference>
<feature type="compositionally biased region" description="Basic and acidic residues" evidence="1">
    <location>
        <begin position="142"/>
        <end position="156"/>
    </location>
</feature>
<feature type="region of interest" description="Disordered" evidence="1">
    <location>
        <begin position="21"/>
        <end position="75"/>
    </location>
</feature>
<feature type="compositionally biased region" description="Low complexity" evidence="1">
    <location>
        <begin position="231"/>
        <end position="258"/>
    </location>
</feature>
<dbReference type="OrthoDB" id="5578775at2759"/>